<proteinExistence type="predicted"/>
<organism evidence="1">
    <name type="scientific">marine sediment metagenome</name>
    <dbReference type="NCBI Taxonomy" id="412755"/>
    <lineage>
        <taxon>unclassified sequences</taxon>
        <taxon>metagenomes</taxon>
        <taxon>ecological metagenomes</taxon>
    </lineage>
</organism>
<dbReference type="AlphaFoldDB" id="X1IKG1"/>
<dbReference type="EMBL" id="BARU01044872">
    <property type="protein sequence ID" value="GAH82197.1"/>
    <property type="molecule type" value="Genomic_DNA"/>
</dbReference>
<accession>X1IKG1</accession>
<reference evidence="1" key="1">
    <citation type="journal article" date="2014" name="Front. Microbiol.">
        <title>High frequency of phylogenetically diverse reductive dehalogenase-homologous genes in deep subseafloor sedimentary metagenomes.</title>
        <authorList>
            <person name="Kawai M."/>
            <person name="Futagami T."/>
            <person name="Toyoda A."/>
            <person name="Takaki Y."/>
            <person name="Nishi S."/>
            <person name="Hori S."/>
            <person name="Arai W."/>
            <person name="Tsubouchi T."/>
            <person name="Morono Y."/>
            <person name="Uchiyama I."/>
            <person name="Ito T."/>
            <person name="Fujiyama A."/>
            <person name="Inagaki F."/>
            <person name="Takami H."/>
        </authorList>
    </citation>
    <scope>NUCLEOTIDE SEQUENCE</scope>
    <source>
        <strain evidence="1">Expedition CK06-06</strain>
    </source>
</reference>
<feature type="non-terminal residue" evidence="1">
    <location>
        <position position="1"/>
    </location>
</feature>
<protein>
    <submittedName>
        <fullName evidence="1">Uncharacterized protein</fullName>
    </submittedName>
</protein>
<sequence length="110" mass="13160">KLVGKFATTRAQVIGKIVENFLDSTDYFSYLKQLKREREIEEEEMEKKKAKLPEVCDKRIRNVLSGANKIPINEFLNYLNIDFTFFYDMLSEWKDKYNFTYEDGKILKIN</sequence>
<comment type="caution">
    <text evidence="1">The sequence shown here is derived from an EMBL/GenBank/DDBJ whole genome shotgun (WGS) entry which is preliminary data.</text>
</comment>
<gene>
    <name evidence="1" type="ORF">S03H2_68288</name>
</gene>
<evidence type="ECO:0000313" key="1">
    <source>
        <dbReference type="EMBL" id="GAH82197.1"/>
    </source>
</evidence>
<name>X1IKG1_9ZZZZ</name>